<evidence type="ECO:0000256" key="1">
    <source>
        <dbReference type="SAM" id="SignalP"/>
    </source>
</evidence>
<reference evidence="3" key="1">
    <citation type="submission" date="2019-01" db="EMBL/GenBank/DDBJ databases">
        <title>Draft genome sequences of three monokaryotic isolates of the white-rot basidiomycete fungus Dichomitus squalens.</title>
        <authorList>
            <consortium name="DOE Joint Genome Institute"/>
            <person name="Lopez S.C."/>
            <person name="Andreopoulos B."/>
            <person name="Pangilinan J."/>
            <person name="Lipzen A."/>
            <person name="Riley R."/>
            <person name="Ahrendt S."/>
            <person name="Ng V."/>
            <person name="Barry K."/>
            <person name="Daum C."/>
            <person name="Grigoriev I.V."/>
            <person name="Hilden K.S."/>
            <person name="Makela M.R."/>
            <person name="de Vries R.P."/>
        </authorList>
    </citation>
    <scope>NUCLEOTIDE SEQUENCE [LARGE SCALE GENOMIC DNA]</scope>
    <source>
        <strain evidence="3">OM18370.1</strain>
    </source>
</reference>
<evidence type="ECO:0000259" key="2">
    <source>
        <dbReference type="Pfam" id="PF20151"/>
    </source>
</evidence>
<keyword evidence="1" id="KW-0732">Signal</keyword>
<accession>A0A4Q9N2I9</accession>
<organism evidence="3">
    <name type="scientific">Dichomitus squalens</name>
    <dbReference type="NCBI Taxonomy" id="114155"/>
    <lineage>
        <taxon>Eukaryota</taxon>
        <taxon>Fungi</taxon>
        <taxon>Dikarya</taxon>
        <taxon>Basidiomycota</taxon>
        <taxon>Agaricomycotina</taxon>
        <taxon>Agaricomycetes</taxon>
        <taxon>Polyporales</taxon>
        <taxon>Polyporaceae</taxon>
        <taxon>Dichomitus</taxon>
    </lineage>
</organism>
<proteinExistence type="predicted"/>
<feature type="domain" description="DUF6533" evidence="2">
    <location>
        <begin position="22"/>
        <end position="68"/>
    </location>
</feature>
<name>A0A4Q9N2I9_9APHY</name>
<feature type="chain" id="PRO_5020399560" description="DUF6533 domain-containing protein" evidence="1">
    <location>
        <begin position="21"/>
        <end position="103"/>
    </location>
</feature>
<sequence length="103" mass="11537">MSAQTAYSSLALFYATVVQGQYSNAAAGAFTIYDWLASIPTEIELFWGNTARPLSIALYYTTRYTTLLQQILMVLNFSLSDELHCACRYYQCARIFVIGPPSV</sequence>
<dbReference type="InterPro" id="IPR045340">
    <property type="entry name" value="DUF6533"/>
</dbReference>
<evidence type="ECO:0000313" key="3">
    <source>
        <dbReference type="EMBL" id="TBU33151.1"/>
    </source>
</evidence>
<dbReference type="Proteomes" id="UP000292957">
    <property type="component" value="Unassembled WGS sequence"/>
</dbReference>
<dbReference type="EMBL" id="ML143392">
    <property type="protein sequence ID" value="TBU33151.1"/>
    <property type="molecule type" value="Genomic_DNA"/>
</dbReference>
<protein>
    <recommendedName>
        <fullName evidence="2">DUF6533 domain-containing protein</fullName>
    </recommendedName>
</protein>
<dbReference type="AlphaFoldDB" id="A0A4Q9N2I9"/>
<gene>
    <name evidence="3" type="ORF">BD311DRAFT_478370</name>
</gene>
<dbReference type="Pfam" id="PF20151">
    <property type="entry name" value="DUF6533"/>
    <property type="match status" value="1"/>
</dbReference>
<feature type="signal peptide" evidence="1">
    <location>
        <begin position="1"/>
        <end position="20"/>
    </location>
</feature>